<dbReference type="InterPro" id="IPR033129">
    <property type="entry name" value="PEPCASE_His_AS"/>
</dbReference>
<comment type="cofactor">
    <cofactor evidence="1">
        <name>Mg(2+)</name>
        <dbReference type="ChEBI" id="CHEBI:18420"/>
    </cofactor>
</comment>
<dbReference type="PANTHER" id="PTHR30523:SF36">
    <property type="entry name" value="PHOSPHOENOLPYRUVATE CARBOXYLASE"/>
    <property type="match status" value="1"/>
</dbReference>
<gene>
    <name evidence="10" type="ORF">DY000_02035863</name>
</gene>
<feature type="active site" evidence="8">
    <location>
        <position position="386"/>
    </location>
</feature>
<dbReference type="PROSITE" id="PS00781">
    <property type="entry name" value="PEPCASE_1"/>
    <property type="match status" value="2"/>
</dbReference>
<dbReference type="PANTHER" id="PTHR30523">
    <property type="entry name" value="PHOSPHOENOLPYRUVATE CARBOXYLASE"/>
    <property type="match status" value="1"/>
</dbReference>
<dbReference type="InterPro" id="IPR018129">
    <property type="entry name" value="PEP_COase_Lys_AS"/>
</dbReference>
<evidence type="ECO:0000313" key="11">
    <source>
        <dbReference type="Proteomes" id="UP000266723"/>
    </source>
</evidence>
<accession>A0ABQ7DHA8</accession>
<comment type="similarity">
    <text evidence="2">Belongs to the PEPCase type 1 family.</text>
</comment>
<comment type="subunit">
    <text evidence="3">Homotetramer.</text>
</comment>
<feature type="active site" evidence="8">
    <location>
        <position position="118"/>
    </location>
</feature>
<feature type="active site" evidence="9">
    <location>
        <position position="954"/>
    </location>
</feature>
<dbReference type="EC" id="4.1.1.31" evidence="4"/>
<comment type="caution">
    <text evidence="10">The sequence shown here is derived from an EMBL/GenBank/DDBJ whole genome shotgun (WGS) entry which is preliminary data.</text>
</comment>
<dbReference type="InterPro" id="IPR015813">
    <property type="entry name" value="Pyrv/PenolPyrv_kinase-like_dom"/>
</dbReference>
<keyword evidence="11" id="KW-1185">Reference proteome</keyword>
<evidence type="ECO:0000256" key="8">
    <source>
        <dbReference type="PROSITE-ProRule" id="PRU10111"/>
    </source>
</evidence>
<evidence type="ECO:0000256" key="1">
    <source>
        <dbReference type="ARBA" id="ARBA00001946"/>
    </source>
</evidence>
<evidence type="ECO:0000256" key="2">
    <source>
        <dbReference type="ARBA" id="ARBA00008346"/>
    </source>
</evidence>
<evidence type="ECO:0000256" key="6">
    <source>
        <dbReference type="ARBA" id="ARBA00023239"/>
    </source>
</evidence>
<keyword evidence="5" id="KW-0460">Magnesium</keyword>
<dbReference type="SUPFAM" id="SSF51621">
    <property type="entry name" value="Phosphoenolpyruvate/pyruvate domain"/>
    <property type="match status" value="3"/>
</dbReference>
<dbReference type="NCBIfam" id="NF000584">
    <property type="entry name" value="PRK00009.1"/>
    <property type="match status" value="1"/>
</dbReference>
<dbReference type="HAMAP" id="MF_00595">
    <property type="entry name" value="PEPcase_type1"/>
    <property type="match status" value="1"/>
</dbReference>
<evidence type="ECO:0000256" key="4">
    <source>
        <dbReference type="ARBA" id="ARBA00012305"/>
    </source>
</evidence>
<evidence type="ECO:0000256" key="7">
    <source>
        <dbReference type="ARBA" id="ARBA00023300"/>
    </source>
</evidence>
<proteinExistence type="inferred from homology"/>
<evidence type="ECO:0000256" key="9">
    <source>
        <dbReference type="PROSITE-ProRule" id="PRU10112"/>
    </source>
</evidence>
<dbReference type="Gene3D" id="1.20.1440.90">
    <property type="entry name" value="Phosphoenolpyruvate/pyruvate domain"/>
    <property type="match status" value="2"/>
</dbReference>
<dbReference type="Proteomes" id="UP000266723">
    <property type="component" value="Unassembled WGS sequence"/>
</dbReference>
<organism evidence="10 11">
    <name type="scientific">Brassica cretica</name>
    <name type="common">Mustard</name>
    <dbReference type="NCBI Taxonomy" id="69181"/>
    <lineage>
        <taxon>Eukaryota</taxon>
        <taxon>Viridiplantae</taxon>
        <taxon>Streptophyta</taxon>
        <taxon>Embryophyta</taxon>
        <taxon>Tracheophyta</taxon>
        <taxon>Spermatophyta</taxon>
        <taxon>Magnoliopsida</taxon>
        <taxon>eudicotyledons</taxon>
        <taxon>Gunneridae</taxon>
        <taxon>Pentapetalae</taxon>
        <taxon>rosids</taxon>
        <taxon>malvids</taxon>
        <taxon>Brassicales</taxon>
        <taxon>Brassicaceae</taxon>
        <taxon>Brassiceae</taxon>
        <taxon>Brassica</taxon>
    </lineage>
</organism>
<reference evidence="10 11" key="1">
    <citation type="journal article" date="2020" name="BMC Genomics">
        <title>Intraspecific diversification of the crop wild relative Brassica cretica Lam. using demographic model selection.</title>
        <authorList>
            <person name="Kioukis A."/>
            <person name="Michalopoulou V.A."/>
            <person name="Briers L."/>
            <person name="Pirintsos S."/>
            <person name="Studholme D.J."/>
            <person name="Pavlidis P."/>
            <person name="Sarris P.F."/>
        </authorList>
    </citation>
    <scope>NUCLEOTIDE SEQUENCE [LARGE SCALE GENOMIC DNA]</scope>
    <source>
        <strain evidence="11">cv. PFS-1207/04</strain>
    </source>
</reference>
<evidence type="ECO:0000256" key="5">
    <source>
        <dbReference type="ARBA" id="ARBA00022842"/>
    </source>
</evidence>
<dbReference type="InterPro" id="IPR021135">
    <property type="entry name" value="PEP_COase"/>
</dbReference>
<dbReference type="PROSITE" id="PS00393">
    <property type="entry name" value="PEPCASE_2"/>
    <property type="match status" value="1"/>
</dbReference>
<keyword evidence="6" id="KW-0456">Lyase</keyword>
<dbReference type="EMBL" id="QGKV02000649">
    <property type="protein sequence ID" value="KAF3577387.1"/>
    <property type="molecule type" value="Genomic_DNA"/>
</dbReference>
<keyword evidence="7" id="KW-0120">Carbon dioxide fixation</keyword>
<dbReference type="PRINTS" id="PR00150">
    <property type="entry name" value="PEPCARBXLASE"/>
</dbReference>
<evidence type="ECO:0000313" key="10">
    <source>
        <dbReference type="EMBL" id="KAF3577387.1"/>
    </source>
</evidence>
<sequence length="1319" mass="150896">MWVQECYEVAADYDGNRNTAKLEELGNMLTSLDPGDSIVVTKSFSNMLSLANLAEEVQIAYRRRIKKLKKGDFADEASATTESDIEETLKRLLQLNKTPEEVFDALKNQTVDLVLTAHPTQSVRRSLLQKFGRIRDCLTQLYAKDITPDDKQELDEALQREIQAAFRTDEIRRTPPTPQDEMRAGMSYFHETIWKGVPKFLRRVDTALKNIGINERVPYNAPLIQFSSWMGGDRDGNPRVTPEVTRDVCLLARMMAANLYFSQIEDLMFEVQECYEVAADYDGNRNTAKLEELGNMLTSLDPGDSIVVTKSFSNMLSLANLAEEVQIAYRRRIKKLKKGDFADEASATTESDIEETLKRLLQLNKTPEEVFDALKNQTVDLVLTAHPTQSVRRSLLQKFGRIRDCLTQLYAKDITPDDKQELDEALQREIQAAFRTDEIRRTPPTPQDEMRAGMSYFHETIWKGVPKFLRRVDTALKNIGINERVPYNAPLIQFSSWMGGDRDGNPRVTPEVTRDVCLLARMMAANLYFSQIEDLMFEMSMWRCNEELRLYAKDITPDDKQELDEALQREIQAAFRTDEIRRTPPTPQDEMRAGMSYFHETIWKGVPKFLRRVDTALKNIGINERVPYNAPLIQFSSWMGGDRDGNPRVTPEVTRDVCLLARMMAANLYFSQIEDLMFEMSMWRCNEELRVRAEAQRCAKRDAKHYIEFWKQIPSNEPYRAILGDVRDKLYNTRERARQLLSSGVSDVPEDAVFTSVDQFLEPLELCYRSLCDCGDRPIADGSLLDFLRQVSTFGLALVKLDIRQESDRHTDVLDAITQHLGIGSYKEWSEDKRQDWLLSELSGKRPLFGPDLPKTEEIADVLDTFKVISELPYDSFGAYIISMATASSDVLAVELLQRECGITHPLRVVPLFEKLADLENAPASVARLFSIEWYRNRINGKQEVMIGYSDSGKDAGRLSAAWQLYKTQEELVKVAKEFGVKLTMFHGRGGTVGRGGGPTHLAILSQPPDTIHGQLRVTVQGEVIEQSFGEEHLCFRTLQRFTAATLEHGMHPPVSPKPEWRVLMDEMAVIATEEYRSVVFKEPRFVEYFRLATPELEYGRMNIGSRPSKRKPSGGIESLRAIPWIFAWTQTRFHLPVWLGFGSAFKRVIQKDAKNLNMLKEMYNQWPFFRVTIDLVEMVFAKGDPGIAALYDRLLVSEELQPFGEQLRVNYQETRRLLLQVAGHKDILEGDPYLRQRLQLRDPYITTLNVCQAYTLKQIRDPSFHVKVRPHLSKDYMESSKPAAELVKLNPKSEYAPGLEDTVILTMKGIAAGMQNTG</sequence>
<name>A0ABQ7DHA8_BRACR</name>
<dbReference type="InterPro" id="IPR022805">
    <property type="entry name" value="PEP_COase_bac/pln-type"/>
</dbReference>
<evidence type="ECO:0000256" key="3">
    <source>
        <dbReference type="ARBA" id="ARBA00011881"/>
    </source>
</evidence>
<protein>
    <recommendedName>
        <fullName evidence="4">phosphoenolpyruvate carboxylase</fullName>
        <ecNumber evidence="4">4.1.1.31</ecNumber>
    </recommendedName>
</protein>
<dbReference type="Pfam" id="PF00311">
    <property type="entry name" value="PEPcase"/>
    <property type="match status" value="2"/>
</dbReference>